<dbReference type="InterPro" id="IPR036397">
    <property type="entry name" value="RNaseH_sf"/>
</dbReference>
<feature type="domain" description="Reverse transcriptase" evidence="1">
    <location>
        <begin position="474"/>
        <end position="743"/>
    </location>
</feature>
<dbReference type="InterPro" id="IPR026960">
    <property type="entry name" value="RVT-Znf"/>
</dbReference>
<dbReference type="InterPro" id="IPR000477">
    <property type="entry name" value="RT_dom"/>
</dbReference>
<dbReference type="SUPFAM" id="SSF53098">
    <property type="entry name" value="Ribonuclease H-like"/>
    <property type="match status" value="1"/>
</dbReference>
<gene>
    <name evidence="2" type="ORF">QN277_028871</name>
</gene>
<dbReference type="GO" id="GO:0004523">
    <property type="term" value="F:RNA-DNA hybrid ribonuclease activity"/>
    <property type="evidence" value="ECO:0007669"/>
    <property type="project" value="InterPro"/>
</dbReference>
<evidence type="ECO:0000313" key="3">
    <source>
        <dbReference type="Proteomes" id="UP001293593"/>
    </source>
</evidence>
<dbReference type="Proteomes" id="UP001293593">
    <property type="component" value="Unassembled WGS sequence"/>
</dbReference>
<keyword evidence="3" id="KW-1185">Reference proteome</keyword>
<dbReference type="GO" id="GO:0003676">
    <property type="term" value="F:nucleic acid binding"/>
    <property type="evidence" value="ECO:0007669"/>
    <property type="project" value="InterPro"/>
</dbReference>
<dbReference type="InterPro" id="IPR036691">
    <property type="entry name" value="Endo/exonu/phosph_ase_sf"/>
</dbReference>
<dbReference type="Gene3D" id="3.30.420.10">
    <property type="entry name" value="Ribonuclease H-like superfamily/Ribonuclease H"/>
    <property type="match status" value="1"/>
</dbReference>
<dbReference type="InterPro" id="IPR012337">
    <property type="entry name" value="RNaseH-like_sf"/>
</dbReference>
<sequence length="1286" mass="147846">MNFLIWNSRGTGAQSFPALIRDLKAHYQLDFLAILETRCTKEASIGRAQQFGFPNMELIDCEGYSGGIWCLWELSISSISVLERHHQFMHLQVTGTTGYSWTFTVIYASPSCASRRLLWDNLSRIAPTVQGAWLLGGDFNGTLLLCERRSSATFRSSIDRDFLKWTDSHEMRDVGFDGPEFTWKRGSSEARLDRMIVNEQWTNLFPNASVTHLPFYKSDHRPLLLRLDTCKDPIKPNRPFRFIAAWVLHEKFDEFVRQTWSPSISWLQNIAQFTNACSKWNREVFRHTERRKKQLLCRLDGINKAVSQFGLLPKYEELQLTIWKELEDVLLQESLIWAQKARAEWSIYGDRNTRYFHARANRRRKTQRIEAIKDSEGSWIYDTLLIKGLATGFFSNLLSEDVVNRPILNCHMTYPCVEEGLLRWCNREISDNEIKEAIFSMGALKSPGPDGLNALFYQNQWSTVCPSVVNYVRYLFSNPQAIKEVNGTLIVLIPKKDHPESMGDFRPISLCNVIYKALSKIIVNRLKPILPQVIAPNQCSFVPGRHSSDNIIVAQEAIHTMRNLKQKKGYLAIKIDLEKAYDRVNWKFLLGCLQEINLPNHFIEVIGQCVSSSSMQLLWNGDKAEIFQPSRGVRQGDPLSPYLFVLCMEKLAHLIQAACKDGRWKPICLTKTGPPISHLFFADDIILFAEASMDQVTMINRCLKTFCESSGLKINQQKTRVFFSKNVHHVRRSEMCASLGFSITSDLGKYLGVPLHHKRVTKESFHFVVDKVKTRLSNWKTKSLSSAGRATLVSSVTSAIPGYVMQTSVLPASTCENLDQCNRQFLWGSTEEQKKIPLVAWDVVCKPKSRGGLGLRHTSQYNQAYLMKIGWNLAAKRDDFWVKVLRNKYKCGLDVLPTINMKRSGSNLWSGIKRTWNKVQEGIEELPAGNLRWKWNKSGAFTVKSAYDAINQDRRPPDPLWGKIWKLTVPERCKMFVWLVLHKRILTNVSRYKRGLSLDTQCPVCHMEPETLQHVLRDCPATLDLWRHIVPPNLWRDFHSLQFDQWIRWNLNYRGGKQHTKDWSQSFVIICWWLWRRRNIAVFEGKKISNLAVTSSVTATICSLNEAQNRFCLRNGQKRLASEHREHWRPPPAGWVKVNTDGAFSYLTPGIASGGILRDAHGAFLKAFMFKGEEGDSLTAEIWGCLHGLKLAWDMGFRNVIWETDSTDAIALLKNPINETHEDRRVVEEIKDVIDRDWNVEIQLISRWVNSAADRLAKASLSSMPGFHVISHADRVLREIIEEDIT</sequence>
<dbReference type="CDD" id="cd01650">
    <property type="entry name" value="RT_nLTR_like"/>
    <property type="match status" value="1"/>
</dbReference>
<reference evidence="2" key="1">
    <citation type="submission" date="2023-10" db="EMBL/GenBank/DDBJ databases">
        <title>Chromosome-level genome of the transformable northern wattle, Acacia crassicarpa.</title>
        <authorList>
            <person name="Massaro I."/>
            <person name="Sinha N.R."/>
            <person name="Poethig S."/>
            <person name="Leichty A.R."/>
        </authorList>
    </citation>
    <scope>NUCLEOTIDE SEQUENCE</scope>
    <source>
        <strain evidence="2">Acra3RX</strain>
        <tissue evidence="2">Leaf</tissue>
    </source>
</reference>
<protein>
    <recommendedName>
        <fullName evidence="1">Reverse transcriptase domain-containing protein</fullName>
    </recommendedName>
</protein>
<dbReference type="InterPro" id="IPR002156">
    <property type="entry name" value="RNaseH_domain"/>
</dbReference>
<dbReference type="CDD" id="cd06222">
    <property type="entry name" value="RNase_H_like"/>
    <property type="match status" value="1"/>
</dbReference>
<dbReference type="SUPFAM" id="SSF56219">
    <property type="entry name" value="DNase I-like"/>
    <property type="match status" value="1"/>
</dbReference>
<evidence type="ECO:0000313" key="2">
    <source>
        <dbReference type="EMBL" id="KAK4263471.1"/>
    </source>
</evidence>
<proteinExistence type="predicted"/>
<dbReference type="Pfam" id="PF03372">
    <property type="entry name" value="Exo_endo_phos"/>
    <property type="match status" value="1"/>
</dbReference>
<dbReference type="InterPro" id="IPR043502">
    <property type="entry name" value="DNA/RNA_pol_sf"/>
</dbReference>
<dbReference type="EMBL" id="JAWXYG010000009">
    <property type="protein sequence ID" value="KAK4263471.1"/>
    <property type="molecule type" value="Genomic_DNA"/>
</dbReference>
<dbReference type="PANTHER" id="PTHR33116:SF70">
    <property type="entry name" value="NON-LTR RETROELEMENT REVERSE TRANSCRIPTASE-LIKE PROTEIN"/>
    <property type="match status" value="1"/>
</dbReference>
<name>A0AAE1MK95_9FABA</name>
<dbReference type="Pfam" id="PF13966">
    <property type="entry name" value="zf-RVT"/>
    <property type="match status" value="1"/>
</dbReference>
<dbReference type="InterPro" id="IPR005135">
    <property type="entry name" value="Endo/exonuclease/phosphatase"/>
</dbReference>
<dbReference type="PANTHER" id="PTHR33116">
    <property type="entry name" value="REVERSE TRANSCRIPTASE ZINC-BINDING DOMAIN-CONTAINING PROTEIN-RELATED-RELATED"/>
    <property type="match status" value="1"/>
</dbReference>
<dbReference type="PROSITE" id="PS50878">
    <property type="entry name" value="RT_POL"/>
    <property type="match status" value="1"/>
</dbReference>
<accession>A0AAE1MK95</accession>
<dbReference type="InterPro" id="IPR044730">
    <property type="entry name" value="RNase_H-like_dom_plant"/>
</dbReference>
<organism evidence="2 3">
    <name type="scientific">Acacia crassicarpa</name>
    <name type="common">northern wattle</name>
    <dbReference type="NCBI Taxonomy" id="499986"/>
    <lineage>
        <taxon>Eukaryota</taxon>
        <taxon>Viridiplantae</taxon>
        <taxon>Streptophyta</taxon>
        <taxon>Embryophyta</taxon>
        <taxon>Tracheophyta</taxon>
        <taxon>Spermatophyta</taxon>
        <taxon>Magnoliopsida</taxon>
        <taxon>eudicotyledons</taxon>
        <taxon>Gunneridae</taxon>
        <taxon>Pentapetalae</taxon>
        <taxon>rosids</taxon>
        <taxon>fabids</taxon>
        <taxon>Fabales</taxon>
        <taxon>Fabaceae</taxon>
        <taxon>Caesalpinioideae</taxon>
        <taxon>mimosoid clade</taxon>
        <taxon>Acacieae</taxon>
        <taxon>Acacia</taxon>
    </lineage>
</organism>
<comment type="caution">
    <text evidence="2">The sequence shown here is derived from an EMBL/GenBank/DDBJ whole genome shotgun (WGS) entry which is preliminary data.</text>
</comment>
<dbReference type="Gene3D" id="3.60.10.10">
    <property type="entry name" value="Endonuclease/exonuclease/phosphatase"/>
    <property type="match status" value="1"/>
</dbReference>
<evidence type="ECO:0000259" key="1">
    <source>
        <dbReference type="PROSITE" id="PS50878"/>
    </source>
</evidence>
<dbReference type="Pfam" id="PF00078">
    <property type="entry name" value="RVT_1"/>
    <property type="match status" value="1"/>
</dbReference>
<dbReference type="SUPFAM" id="SSF56672">
    <property type="entry name" value="DNA/RNA polymerases"/>
    <property type="match status" value="1"/>
</dbReference>
<dbReference type="Pfam" id="PF13456">
    <property type="entry name" value="RVT_3"/>
    <property type="match status" value="1"/>
</dbReference>